<dbReference type="Proteomes" id="UP000252182">
    <property type="component" value="Chromosome"/>
</dbReference>
<evidence type="ECO:0000313" key="2">
    <source>
        <dbReference type="Proteomes" id="UP000252182"/>
    </source>
</evidence>
<dbReference type="KEGG" id="hyf:DTO96_102533"/>
<accession>A0A345DEI9</accession>
<evidence type="ECO:0000313" key="1">
    <source>
        <dbReference type="EMBL" id="AXF86777.1"/>
    </source>
</evidence>
<organism evidence="1 2">
    <name type="scientific">Ephemeroptericola cinctiostellae</name>
    <dbReference type="NCBI Taxonomy" id="2268024"/>
    <lineage>
        <taxon>Bacteria</taxon>
        <taxon>Pseudomonadati</taxon>
        <taxon>Pseudomonadota</taxon>
        <taxon>Betaproteobacteria</taxon>
        <taxon>Burkholderiales</taxon>
        <taxon>Burkholderiaceae</taxon>
        <taxon>Ephemeroptericola</taxon>
    </lineage>
</organism>
<name>A0A345DEI9_9BURK</name>
<proteinExistence type="predicted"/>
<dbReference type="AlphaFoldDB" id="A0A345DEI9"/>
<reference evidence="2" key="1">
    <citation type="submission" date="2018-07" db="EMBL/GenBank/DDBJ databases">
        <authorList>
            <person name="Kim H."/>
        </authorList>
    </citation>
    <scope>NUCLEOTIDE SEQUENCE [LARGE SCALE GENOMIC DNA]</scope>
    <source>
        <strain evidence="2">F02</strain>
    </source>
</reference>
<evidence type="ECO:0008006" key="3">
    <source>
        <dbReference type="Google" id="ProtNLM"/>
    </source>
</evidence>
<dbReference type="InterPro" id="IPR010877">
    <property type="entry name" value="Phage_Mu_Gp46"/>
</dbReference>
<gene>
    <name evidence="1" type="ORF">DTO96_102533</name>
</gene>
<dbReference type="EMBL" id="CP031124">
    <property type="protein sequence ID" value="AXF86777.1"/>
    <property type="molecule type" value="Genomic_DNA"/>
</dbReference>
<keyword evidence="2" id="KW-1185">Reference proteome</keyword>
<sequence>MTVARRVALMAKVSIDLTEPPSLELFADPMVAAIVLSLFCDRRATDEFGRVGGGWWGDALTSDVGDRWGCERWTQNRRINTAETLRLEEDYDRAALQWLIDDGVVQRIEVRAFDAGNECMGLVIVLDGEIFELELNHGV</sequence>
<dbReference type="Pfam" id="PF07409">
    <property type="entry name" value="GP46"/>
    <property type="match status" value="1"/>
</dbReference>
<protein>
    <recommendedName>
        <fullName evidence="3">Phage protein GP46</fullName>
    </recommendedName>
</protein>